<evidence type="ECO:0000313" key="3">
    <source>
        <dbReference type="EMBL" id="RPF19762.1"/>
    </source>
</evidence>
<dbReference type="EMBL" id="RKQZ01000001">
    <property type="protein sequence ID" value="RPF19762.1"/>
    <property type="molecule type" value="Genomic_DNA"/>
</dbReference>
<dbReference type="Proteomes" id="UP000280501">
    <property type="component" value="Unassembled WGS sequence"/>
</dbReference>
<feature type="compositionally biased region" description="Low complexity" evidence="1">
    <location>
        <begin position="284"/>
        <end position="295"/>
    </location>
</feature>
<feature type="region of interest" description="Disordered" evidence="1">
    <location>
        <begin position="192"/>
        <end position="232"/>
    </location>
</feature>
<dbReference type="OrthoDB" id="5149322at2"/>
<evidence type="ECO:0000313" key="4">
    <source>
        <dbReference type="Proteomes" id="UP000280501"/>
    </source>
</evidence>
<evidence type="ECO:0000256" key="1">
    <source>
        <dbReference type="SAM" id="MobiDB-lite"/>
    </source>
</evidence>
<feature type="compositionally biased region" description="Basic and acidic residues" evidence="1">
    <location>
        <begin position="406"/>
        <end position="424"/>
    </location>
</feature>
<feature type="domain" description="RAMA" evidence="2">
    <location>
        <begin position="660"/>
        <end position="726"/>
    </location>
</feature>
<name>A0A3N4Z3N8_9MICO</name>
<dbReference type="InterPro" id="IPR040843">
    <property type="entry name" value="RAMA"/>
</dbReference>
<feature type="compositionally biased region" description="Low complexity" evidence="1">
    <location>
        <begin position="263"/>
        <end position="272"/>
    </location>
</feature>
<feature type="compositionally biased region" description="Pro residues" evidence="1">
    <location>
        <begin position="465"/>
        <end position="483"/>
    </location>
</feature>
<organism evidence="3 4">
    <name type="scientific">Myceligenerans xiligouense</name>
    <dbReference type="NCBI Taxonomy" id="253184"/>
    <lineage>
        <taxon>Bacteria</taxon>
        <taxon>Bacillati</taxon>
        <taxon>Actinomycetota</taxon>
        <taxon>Actinomycetes</taxon>
        <taxon>Micrococcales</taxon>
        <taxon>Promicromonosporaceae</taxon>
        <taxon>Myceligenerans</taxon>
    </lineage>
</organism>
<comment type="caution">
    <text evidence="3">The sequence shown here is derived from an EMBL/GenBank/DDBJ whole genome shotgun (WGS) entry which is preliminary data.</text>
</comment>
<keyword evidence="4" id="KW-1185">Reference proteome</keyword>
<feature type="compositionally biased region" description="Pro residues" evidence="1">
    <location>
        <begin position="508"/>
        <end position="518"/>
    </location>
</feature>
<feature type="region of interest" description="Disordered" evidence="1">
    <location>
        <begin position="263"/>
        <end position="647"/>
    </location>
</feature>
<proteinExistence type="predicted"/>
<evidence type="ECO:0000259" key="2">
    <source>
        <dbReference type="Pfam" id="PF18755"/>
    </source>
</evidence>
<feature type="compositionally biased region" description="Pro residues" evidence="1">
    <location>
        <begin position="615"/>
        <end position="630"/>
    </location>
</feature>
<dbReference type="Pfam" id="PF18755">
    <property type="entry name" value="RAMA"/>
    <property type="match status" value="1"/>
</dbReference>
<sequence length="733" mass="76121">MPLFEVDATRPFLVQSSGNGAGGEPGVHTQAHRVVESHIDGLLGEQVFPVAQGSGPDEPHLLALDASGLPVVVELVGDLDKSTLTRALDHAGAAGRLTRGELASRYHGGQHSFAHDVAEFYDSVPITKSSSPKSGGGARLIIICQNAPQEILNAVDFLRQPTMPVEVLKMDVVKSDDGRRFLDVSPLVIHLPPGLPSPRQADRGSITRGNAPDHVTPEPVASAPMFTSRSKGADVDPFAEGVKVGYALTGKLPVVAHEARAARQASANASEPAGPPASGPTPASPSTTRGANPARGLRRSLARGGEPPSAPESAPSPDNGRPLPPSRSARRAMAERDAAAPPSGSTPMPLSPERPGPGGQVSAPTPVAPPVPPAADEPDPSVPSSDTLPRVPKPAQAPVRRRSRRDRFASAPDERPTAPTEDHTPPAGSIHPAPQVPGPAGPTSSPLFGEDVPAFTDGSFTAHSPVPPPPSHEAPAPDLPAPPADESLWQPTTYPDPGYPSGPEGFAAPPPPAAPTPVYPSFGEGHPSGSFGPIDAAPFEPPVIDSQWHDPVYPPDPGQGQETAYAGASGHEQVYDWSADPTFGPPQPGLSAQPDYPPAPDASAGYPSAASAAQPPFPGQAPEAQIPPVPTDESIRANTPGLFDEEEDPDLEALARSFGAPTRIVWSRPRRSQHHEAVLHPNGVIELADGGQYRHPDTAATAASGSYTADGWSVWRVGEQGPSLTEAFQQRFV</sequence>
<accession>A0A3N4Z3N8</accession>
<feature type="compositionally biased region" description="Low complexity" evidence="1">
    <location>
        <begin position="601"/>
        <end position="614"/>
    </location>
</feature>
<feature type="compositionally biased region" description="Pro residues" evidence="1">
    <location>
        <begin position="366"/>
        <end position="375"/>
    </location>
</feature>
<feature type="compositionally biased region" description="Low complexity" evidence="1">
    <location>
        <begin position="302"/>
        <end position="317"/>
    </location>
</feature>
<dbReference type="RefSeq" id="WP_123813020.1">
    <property type="nucleotide sequence ID" value="NZ_RKQZ01000001.1"/>
</dbReference>
<gene>
    <name evidence="3" type="ORF">EDD34_0326</name>
</gene>
<dbReference type="AlphaFoldDB" id="A0A3N4Z3N8"/>
<feature type="compositionally biased region" description="Pro residues" evidence="1">
    <location>
        <begin position="273"/>
        <end position="283"/>
    </location>
</feature>
<protein>
    <recommendedName>
        <fullName evidence="2">RAMA domain-containing protein</fullName>
    </recommendedName>
</protein>
<reference evidence="3 4" key="1">
    <citation type="submission" date="2018-11" db="EMBL/GenBank/DDBJ databases">
        <title>Sequencing the genomes of 1000 actinobacteria strains.</title>
        <authorList>
            <person name="Klenk H.-P."/>
        </authorList>
    </citation>
    <scope>NUCLEOTIDE SEQUENCE [LARGE SCALE GENOMIC DNA]</scope>
    <source>
        <strain evidence="3 4">DSM 15700</strain>
    </source>
</reference>